<proteinExistence type="predicted"/>
<organism evidence="2 3">
    <name type="scientific">Trifolium subterraneum</name>
    <name type="common">Subterranean clover</name>
    <dbReference type="NCBI Taxonomy" id="3900"/>
    <lineage>
        <taxon>Eukaryota</taxon>
        <taxon>Viridiplantae</taxon>
        <taxon>Streptophyta</taxon>
        <taxon>Embryophyta</taxon>
        <taxon>Tracheophyta</taxon>
        <taxon>Spermatophyta</taxon>
        <taxon>Magnoliopsida</taxon>
        <taxon>eudicotyledons</taxon>
        <taxon>Gunneridae</taxon>
        <taxon>Pentapetalae</taxon>
        <taxon>rosids</taxon>
        <taxon>fabids</taxon>
        <taxon>Fabales</taxon>
        <taxon>Fabaceae</taxon>
        <taxon>Papilionoideae</taxon>
        <taxon>50 kb inversion clade</taxon>
        <taxon>NPAAA clade</taxon>
        <taxon>Hologalegina</taxon>
        <taxon>IRL clade</taxon>
        <taxon>Trifolieae</taxon>
        <taxon>Trifolium</taxon>
    </lineage>
</organism>
<dbReference type="InterPro" id="IPR006566">
    <property type="entry name" value="FBD"/>
</dbReference>
<dbReference type="AlphaFoldDB" id="A0A2Z6MEW3"/>
<keyword evidence="3" id="KW-1185">Reference proteome</keyword>
<dbReference type="Proteomes" id="UP000242715">
    <property type="component" value="Unassembled WGS sequence"/>
</dbReference>
<dbReference type="SUPFAM" id="SSF52047">
    <property type="entry name" value="RNI-like"/>
    <property type="match status" value="1"/>
</dbReference>
<dbReference type="InterPro" id="IPR050232">
    <property type="entry name" value="FBL13/AtMIF1-like"/>
</dbReference>
<dbReference type="EMBL" id="DF973424">
    <property type="protein sequence ID" value="GAU30381.1"/>
    <property type="molecule type" value="Genomic_DNA"/>
</dbReference>
<dbReference type="PANTHER" id="PTHR31900:SF34">
    <property type="entry name" value="EMB|CAB62440.1-RELATED"/>
    <property type="match status" value="1"/>
</dbReference>
<sequence>MALLPNELLSHLLSFMPTKDTYTMPPLSEDWISKDPSDFECGLFGKWGHVFIVLRALAGKEIKELVFSTPVRLHRCPFRKLFVDLIRMTLVDIRLDFEVNGARLRFPALKVLKLRNVGFRDRENLILFLRSCSILEEVSATSLWIVNYRVADYAPVVEQPLPHLVSAHLDDCFLPVELVSRVQTLTARLDDGINYNHIPGFANLLHADLIFDSSDHNLWNWMARIMYYSPKLKRLKIDNVKTAKESTLDGHIFNMPFVPECISSKLLYLQLRSFKGSQSEVRFVTYVLTHALLLKTATVQTFLDSDDPLVATTFIGCPKGSTVLQLHFL</sequence>
<dbReference type="PANTHER" id="PTHR31900">
    <property type="entry name" value="F-BOX/RNI SUPERFAMILY PROTEIN-RELATED"/>
    <property type="match status" value="1"/>
</dbReference>
<reference evidence="3" key="1">
    <citation type="journal article" date="2017" name="Front. Plant Sci.">
        <title>Climate Clever Clovers: New Paradigm to Reduce the Environmental Footprint of Ruminants by Breeding Low Methanogenic Forages Utilizing Haplotype Variation.</title>
        <authorList>
            <person name="Kaur P."/>
            <person name="Appels R."/>
            <person name="Bayer P.E."/>
            <person name="Keeble-Gagnere G."/>
            <person name="Wang J."/>
            <person name="Hirakawa H."/>
            <person name="Shirasawa K."/>
            <person name="Vercoe P."/>
            <person name="Stefanova K."/>
            <person name="Durmic Z."/>
            <person name="Nichols P."/>
            <person name="Revell C."/>
            <person name="Isobe S.N."/>
            <person name="Edwards D."/>
            <person name="Erskine W."/>
        </authorList>
    </citation>
    <scope>NUCLEOTIDE SEQUENCE [LARGE SCALE GENOMIC DNA]</scope>
    <source>
        <strain evidence="3">cv. Daliak</strain>
    </source>
</reference>
<dbReference type="Pfam" id="PF08387">
    <property type="entry name" value="FBD"/>
    <property type="match status" value="1"/>
</dbReference>
<protein>
    <recommendedName>
        <fullName evidence="1">FBD domain-containing protein</fullName>
    </recommendedName>
</protein>
<evidence type="ECO:0000313" key="2">
    <source>
        <dbReference type="EMBL" id="GAU30381.1"/>
    </source>
</evidence>
<gene>
    <name evidence="2" type="ORF">TSUD_57920</name>
</gene>
<dbReference type="OrthoDB" id="10600530at2759"/>
<accession>A0A2Z6MEW3</accession>
<evidence type="ECO:0000313" key="3">
    <source>
        <dbReference type="Proteomes" id="UP000242715"/>
    </source>
</evidence>
<feature type="domain" description="FBD" evidence="1">
    <location>
        <begin position="260"/>
        <end position="329"/>
    </location>
</feature>
<name>A0A2Z6MEW3_TRISU</name>
<evidence type="ECO:0000259" key="1">
    <source>
        <dbReference type="SMART" id="SM00579"/>
    </source>
</evidence>
<dbReference type="SMART" id="SM00579">
    <property type="entry name" value="FBD"/>
    <property type="match status" value="1"/>
</dbReference>